<feature type="transmembrane region" description="Helical" evidence="9">
    <location>
        <begin position="199"/>
        <end position="220"/>
    </location>
</feature>
<dbReference type="OrthoDB" id="6500128at2759"/>
<evidence type="ECO:0000256" key="9">
    <source>
        <dbReference type="SAM" id="Phobius"/>
    </source>
</evidence>
<dbReference type="PANTHER" id="PTHR24223">
    <property type="entry name" value="ATP-BINDING CASSETTE SUB-FAMILY C"/>
    <property type="match status" value="1"/>
</dbReference>
<dbReference type="PANTHER" id="PTHR24223:SF456">
    <property type="entry name" value="MULTIDRUG RESISTANCE-ASSOCIATED PROTEIN LETHAL(2)03659"/>
    <property type="match status" value="1"/>
</dbReference>
<evidence type="ECO:0000256" key="6">
    <source>
        <dbReference type="ARBA" id="ARBA00022840"/>
    </source>
</evidence>
<keyword evidence="8 9" id="KW-0472">Membrane</keyword>
<organism evidence="11 12">
    <name type="scientific">Sphaerobolus stellatus (strain SS14)</name>
    <dbReference type="NCBI Taxonomy" id="990650"/>
    <lineage>
        <taxon>Eukaryota</taxon>
        <taxon>Fungi</taxon>
        <taxon>Dikarya</taxon>
        <taxon>Basidiomycota</taxon>
        <taxon>Agaricomycotina</taxon>
        <taxon>Agaricomycetes</taxon>
        <taxon>Phallomycetidae</taxon>
        <taxon>Geastrales</taxon>
        <taxon>Sphaerobolaceae</taxon>
        <taxon>Sphaerobolus</taxon>
    </lineage>
</organism>
<dbReference type="InterPro" id="IPR050173">
    <property type="entry name" value="ABC_transporter_C-like"/>
</dbReference>
<sequence>MPIDPSKLRLDAGNDEVRIRENWWQIWRPKHAPPPVPHSFDDAPVIPFYIASILSILTLSASSTDLWKMDPSREIAGLSKKLDECWERHLLEVCDRNTKVKSGDFNPTLGLRIFWVIKALLKAPKANWRRSYNSYLNRWSIKEPSLAWALNDMFGWQFWISGLMKIIGDTSQLMGPLLAIINFGKRHYAAKTPEEPVPFVGLGMGMAFGLFLVTVCSIIGQQQFFWRSISTGILARAALIVSVYRRGIFLQPSSRASLPNSALVNHISTDISRINGCAVFSARLAPARWTDRRANLVQELLEGVRVVKWFTYENPLLEHVISIRKQELNGIYNILMIRGANESVAYTISTLTAVLAFVTYSLTGNEFDPAILFSSLSLFQLLRQPLLFLPRSFSSITDAQSALIRLKKDFELDIALRVKGASFRWEGSESQPRQKGQLCAIVGPVGSEKSSLLLALLGEMRRIAGSCTFGGYWKVIRDACLIPDLEALPNRGLTEVSINDTLKCWSLTANLISEDCGGQRQRVRRIFRKIIRSMFF</sequence>
<proteinExistence type="inferred from homology"/>
<dbReference type="InterPro" id="IPR036640">
    <property type="entry name" value="ABC1_TM_sf"/>
</dbReference>
<dbReference type="InterPro" id="IPR011527">
    <property type="entry name" value="ABC1_TM_dom"/>
</dbReference>
<evidence type="ECO:0000256" key="2">
    <source>
        <dbReference type="ARBA" id="ARBA00009726"/>
    </source>
</evidence>
<evidence type="ECO:0000259" key="10">
    <source>
        <dbReference type="PROSITE" id="PS50929"/>
    </source>
</evidence>
<keyword evidence="3" id="KW-0813">Transport</keyword>
<dbReference type="Pfam" id="PF00664">
    <property type="entry name" value="ABC_membrane"/>
    <property type="match status" value="1"/>
</dbReference>
<dbReference type="Gene3D" id="3.40.50.300">
    <property type="entry name" value="P-loop containing nucleotide triphosphate hydrolases"/>
    <property type="match status" value="1"/>
</dbReference>
<dbReference type="AlphaFoldDB" id="A0A0C9VJK4"/>
<keyword evidence="6" id="KW-0067">ATP-binding</keyword>
<evidence type="ECO:0000256" key="7">
    <source>
        <dbReference type="ARBA" id="ARBA00022989"/>
    </source>
</evidence>
<feature type="domain" description="ABC transmembrane type-1" evidence="10">
    <location>
        <begin position="287"/>
        <end position="398"/>
    </location>
</feature>
<dbReference type="GO" id="GO:0016020">
    <property type="term" value="C:membrane"/>
    <property type="evidence" value="ECO:0007669"/>
    <property type="project" value="UniProtKB-SubCell"/>
</dbReference>
<dbReference type="HOGENOM" id="CLU_508219_0_0_1"/>
<keyword evidence="12" id="KW-1185">Reference proteome</keyword>
<evidence type="ECO:0000256" key="4">
    <source>
        <dbReference type="ARBA" id="ARBA00022692"/>
    </source>
</evidence>
<dbReference type="Proteomes" id="UP000054279">
    <property type="component" value="Unassembled WGS sequence"/>
</dbReference>
<evidence type="ECO:0000256" key="3">
    <source>
        <dbReference type="ARBA" id="ARBA00022448"/>
    </source>
</evidence>
<evidence type="ECO:0000256" key="1">
    <source>
        <dbReference type="ARBA" id="ARBA00004141"/>
    </source>
</evidence>
<dbReference type="SUPFAM" id="SSF52540">
    <property type="entry name" value="P-loop containing nucleoside triphosphate hydrolases"/>
    <property type="match status" value="1"/>
</dbReference>
<reference evidence="11 12" key="1">
    <citation type="submission" date="2014-06" db="EMBL/GenBank/DDBJ databases">
        <title>Evolutionary Origins and Diversification of the Mycorrhizal Mutualists.</title>
        <authorList>
            <consortium name="DOE Joint Genome Institute"/>
            <consortium name="Mycorrhizal Genomics Consortium"/>
            <person name="Kohler A."/>
            <person name="Kuo A."/>
            <person name="Nagy L.G."/>
            <person name="Floudas D."/>
            <person name="Copeland A."/>
            <person name="Barry K.W."/>
            <person name="Cichocki N."/>
            <person name="Veneault-Fourrey C."/>
            <person name="LaButti K."/>
            <person name="Lindquist E.A."/>
            <person name="Lipzen A."/>
            <person name="Lundell T."/>
            <person name="Morin E."/>
            <person name="Murat C."/>
            <person name="Riley R."/>
            <person name="Ohm R."/>
            <person name="Sun H."/>
            <person name="Tunlid A."/>
            <person name="Henrissat B."/>
            <person name="Grigoriev I.V."/>
            <person name="Hibbett D.S."/>
            <person name="Martin F."/>
        </authorList>
    </citation>
    <scope>NUCLEOTIDE SEQUENCE [LARGE SCALE GENOMIC DNA]</scope>
    <source>
        <strain evidence="11 12">SS14</strain>
    </source>
</reference>
<name>A0A0C9VJK4_SPHS4</name>
<dbReference type="GO" id="GO:0140359">
    <property type="term" value="F:ABC-type transporter activity"/>
    <property type="evidence" value="ECO:0007669"/>
    <property type="project" value="InterPro"/>
</dbReference>
<evidence type="ECO:0000256" key="8">
    <source>
        <dbReference type="ARBA" id="ARBA00023136"/>
    </source>
</evidence>
<feature type="transmembrane region" description="Helical" evidence="9">
    <location>
        <begin position="344"/>
        <end position="363"/>
    </location>
</feature>
<dbReference type="PROSITE" id="PS50929">
    <property type="entry name" value="ABC_TM1F"/>
    <property type="match status" value="1"/>
</dbReference>
<dbReference type="Gene3D" id="1.20.1560.10">
    <property type="entry name" value="ABC transporter type 1, transmembrane domain"/>
    <property type="match status" value="2"/>
</dbReference>
<accession>A0A0C9VJK4</accession>
<comment type="subcellular location">
    <subcellularLocation>
        <location evidence="1">Membrane</location>
        <topology evidence="1">Multi-pass membrane protein</topology>
    </subcellularLocation>
</comment>
<keyword evidence="5" id="KW-0547">Nucleotide-binding</keyword>
<protein>
    <recommendedName>
        <fullName evidence="10">ABC transmembrane type-1 domain-containing protein</fullName>
    </recommendedName>
</protein>
<dbReference type="EMBL" id="KN837168">
    <property type="protein sequence ID" value="KIJ37571.1"/>
    <property type="molecule type" value="Genomic_DNA"/>
</dbReference>
<keyword evidence="4 9" id="KW-0812">Transmembrane</keyword>
<evidence type="ECO:0000313" key="12">
    <source>
        <dbReference type="Proteomes" id="UP000054279"/>
    </source>
</evidence>
<dbReference type="GO" id="GO:0005524">
    <property type="term" value="F:ATP binding"/>
    <property type="evidence" value="ECO:0007669"/>
    <property type="project" value="UniProtKB-KW"/>
</dbReference>
<comment type="similarity">
    <text evidence="2">Belongs to the ABC transporter superfamily. ABCC family. Conjugate transporter (TC 3.A.1.208) subfamily.</text>
</comment>
<evidence type="ECO:0000313" key="11">
    <source>
        <dbReference type="EMBL" id="KIJ37571.1"/>
    </source>
</evidence>
<gene>
    <name evidence="11" type="ORF">M422DRAFT_60949</name>
</gene>
<keyword evidence="7 9" id="KW-1133">Transmembrane helix</keyword>
<dbReference type="SUPFAM" id="SSF90123">
    <property type="entry name" value="ABC transporter transmembrane region"/>
    <property type="match status" value="1"/>
</dbReference>
<evidence type="ECO:0000256" key="5">
    <source>
        <dbReference type="ARBA" id="ARBA00022741"/>
    </source>
</evidence>
<dbReference type="InterPro" id="IPR027417">
    <property type="entry name" value="P-loop_NTPase"/>
</dbReference>